<keyword evidence="3" id="KW-1185">Reference proteome</keyword>
<accession>A0A2I0BEN8</accession>
<dbReference type="AlphaFoldDB" id="A0A2I0BEN8"/>
<reference evidence="2 3" key="1">
    <citation type="journal article" date="2017" name="Nature">
        <title>The Apostasia genome and the evolution of orchids.</title>
        <authorList>
            <person name="Zhang G.Q."/>
            <person name="Liu K.W."/>
            <person name="Li Z."/>
            <person name="Lohaus R."/>
            <person name="Hsiao Y.Y."/>
            <person name="Niu S.C."/>
            <person name="Wang J.Y."/>
            <person name="Lin Y.C."/>
            <person name="Xu Q."/>
            <person name="Chen L.J."/>
            <person name="Yoshida K."/>
            <person name="Fujiwara S."/>
            <person name="Wang Z.W."/>
            <person name="Zhang Y.Q."/>
            <person name="Mitsuda N."/>
            <person name="Wang M."/>
            <person name="Liu G.H."/>
            <person name="Pecoraro L."/>
            <person name="Huang H.X."/>
            <person name="Xiao X.J."/>
            <person name="Lin M."/>
            <person name="Wu X.Y."/>
            <person name="Wu W.L."/>
            <person name="Chen Y.Y."/>
            <person name="Chang S.B."/>
            <person name="Sakamoto S."/>
            <person name="Ohme-Takagi M."/>
            <person name="Yagi M."/>
            <person name="Zeng S.J."/>
            <person name="Shen C.Y."/>
            <person name="Yeh C.M."/>
            <person name="Luo Y.B."/>
            <person name="Tsai W.C."/>
            <person name="Van de Peer Y."/>
            <person name="Liu Z.J."/>
        </authorList>
    </citation>
    <scope>NUCLEOTIDE SEQUENCE [LARGE SCALE GENOMIC DNA]</scope>
    <source>
        <strain evidence="3">cv. Shenzhen</strain>
        <tissue evidence="2">Stem</tissue>
    </source>
</reference>
<dbReference type="STRING" id="1088818.A0A2I0BEN8"/>
<feature type="region of interest" description="Disordered" evidence="1">
    <location>
        <begin position="107"/>
        <end position="128"/>
    </location>
</feature>
<evidence type="ECO:0000313" key="2">
    <source>
        <dbReference type="EMBL" id="PKA66226.1"/>
    </source>
</evidence>
<dbReference type="EMBL" id="KZ451886">
    <property type="protein sequence ID" value="PKA66226.1"/>
    <property type="molecule type" value="Genomic_DNA"/>
</dbReference>
<organism evidence="2 3">
    <name type="scientific">Apostasia shenzhenica</name>
    <dbReference type="NCBI Taxonomy" id="1088818"/>
    <lineage>
        <taxon>Eukaryota</taxon>
        <taxon>Viridiplantae</taxon>
        <taxon>Streptophyta</taxon>
        <taxon>Embryophyta</taxon>
        <taxon>Tracheophyta</taxon>
        <taxon>Spermatophyta</taxon>
        <taxon>Magnoliopsida</taxon>
        <taxon>Liliopsida</taxon>
        <taxon>Asparagales</taxon>
        <taxon>Orchidaceae</taxon>
        <taxon>Apostasioideae</taxon>
        <taxon>Apostasia</taxon>
    </lineage>
</organism>
<dbReference type="PANTHER" id="PTHR34196">
    <property type="entry name" value="OS02G0697700 PROTEIN"/>
    <property type="match status" value="1"/>
</dbReference>
<evidence type="ECO:0000313" key="3">
    <source>
        <dbReference type="Proteomes" id="UP000236161"/>
    </source>
</evidence>
<proteinExistence type="predicted"/>
<gene>
    <name evidence="2" type="ORF">AXF42_Ash006923</name>
</gene>
<dbReference type="PANTHER" id="PTHR34196:SF2">
    <property type="entry name" value="OS02G0697700 PROTEIN"/>
    <property type="match status" value="1"/>
</dbReference>
<protein>
    <submittedName>
        <fullName evidence="2">Uncharacterized protein</fullName>
    </submittedName>
</protein>
<sequence>MTGIFSRLAGGWSGHQAAQSATESREALTADGDIGGFSTTAEQDFEAEIMFRPVEHPVEPINNDQPVQCPLPEPSILNDGKIWKQRFSSTGAKLRADLQIVKEGLHLEKDGSSRRRPRSAPRSRPISATFTASENQFLKLFKECNAAGNRPCGF</sequence>
<evidence type="ECO:0000256" key="1">
    <source>
        <dbReference type="SAM" id="MobiDB-lite"/>
    </source>
</evidence>
<dbReference type="OrthoDB" id="1909326at2759"/>
<name>A0A2I0BEN8_9ASPA</name>
<dbReference type="Proteomes" id="UP000236161">
    <property type="component" value="Unassembled WGS sequence"/>
</dbReference>